<name>A0A8C3P8K2_CHRPI</name>
<dbReference type="Gene3D" id="3.10.100.10">
    <property type="entry name" value="Mannose-Binding Protein A, subunit A"/>
    <property type="match status" value="1"/>
</dbReference>
<dbReference type="GO" id="GO:0030246">
    <property type="term" value="F:carbohydrate binding"/>
    <property type="evidence" value="ECO:0007669"/>
    <property type="project" value="UniProtKB-KW"/>
</dbReference>
<feature type="domain" description="C-type lectin" evidence="5">
    <location>
        <begin position="113"/>
        <end position="206"/>
    </location>
</feature>
<keyword evidence="4" id="KW-1133">Transmembrane helix</keyword>
<evidence type="ECO:0000259" key="5">
    <source>
        <dbReference type="PROSITE" id="PS50041"/>
    </source>
</evidence>
<evidence type="ECO:0000313" key="7">
    <source>
        <dbReference type="Proteomes" id="UP000694380"/>
    </source>
</evidence>
<feature type="transmembrane region" description="Helical" evidence="4">
    <location>
        <begin position="71"/>
        <end position="94"/>
    </location>
</feature>
<organism evidence="6 7">
    <name type="scientific">Chrysemys picta bellii</name>
    <name type="common">Western painted turtle</name>
    <name type="synonym">Emys bellii</name>
    <dbReference type="NCBI Taxonomy" id="8478"/>
    <lineage>
        <taxon>Eukaryota</taxon>
        <taxon>Metazoa</taxon>
        <taxon>Chordata</taxon>
        <taxon>Craniata</taxon>
        <taxon>Vertebrata</taxon>
        <taxon>Euteleostomi</taxon>
        <taxon>Archelosauria</taxon>
        <taxon>Testudinata</taxon>
        <taxon>Testudines</taxon>
        <taxon>Cryptodira</taxon>
        <taxon>Durocryptodira</taxon>
        <taxon>Testudinoidea</taxon>
        <taxon>Emydidae</taxon>
        <taxon>Chrysemys</taxon>
    </lineage>
</organism>
<dbReference type="Ensembl" id="ENSCPBT00000028084.1">
    <property type="protein sequence ID" value="ENSCPBP00000023842.1"/>
    <property type="gene ID" value="ENSCPBG00000017006.1"/>
</dbReference>
<dbReference type="PROSITE" id="PS50041">
    <property type="entry name" value="C_TYPE_LECTIN_2"/>
    <property type="match status" value="1"/>
</dbReference>
<evidence type="ECO:0000256" key="2">
    <source>
        <dbReference type="ARBA" id="ARBA00022734"/>
    </source>
</evidence>
<dbReference type="PANTHER" id="PTHR45710:SF35">
    <property type="entry name" value="C-TYPE LECTIN DOMAIN FAMILY 2 MEMBER D"/>
    <property type="match status" value="1"/>
</dbReference>
<dbReference type="InterPro" id="IPR050828">
    <property type="entry name" value="C-type_lectin/matrix_domain"/>
</dbReference>
<dbReference type="InterPro" id="IPR033992">
    <property type="entry name" value="NKR-like_CTLD"/>
</dbReference>
<dbReference type="Pfam" id="PF00059">
    <property type="entry name" value="Lectin_C"/>
    <property type="match status" value="1"/>
</dbReference>
<feature type="compositionally biased region" description="Polar residues" evidence="3">
    <location>
        <begin position="235"/>
        <end position="249"/>
    </location>
</feature>
<feature type="region of interest" description="Disordered" evidence="3">
    <location>
        <begin position="226"/>
        <end position="263"/>
    </location>
</feature>
<comment type="subcellular location">
    <subcellularLocation>
        <location evidence="1">Cell membrane</location>
        <topology evidence="1">Single-pass type II membrane protein</topology>
    </subcellularLocation>
</comment>
<keyword evidence="7" id="KW-1185">Reference proteome</keyword>
<dbReference type="GO" id="GO:0005886">
    <property type="term" value="C:plasma membrane"/>
    <property type="evidence" value="ECO:0007669"/>
    <property type="project" value="UniProtKB-SubCell"/>
</dbReference>
<reference evidence="6" key="2">
    <citation type="submission" date="2025-09" db="UniProtKB">
        <authorList>
            <consortium name="Ensembl"/>
        </authorList>
    </citation>
    <scope>IDENTIFICATION</scope>
</reference>
<dbReference type="InterPro" id="IPR001304">
    <property type="entry name" value="C-type_lectin-like"/>
</dbReference>
<feature type="region of interest" description="Disordered" evidence="3">
    <location>
        <begin position="1"/>
        <end position="39"/>
    </location>
</feature>
<dbReference type="Proteomes" id="UP000694380">
    <property type="component" value="Unplaced"/>
</dbReference>
<dbReference type="InterPro" id="IPR016187">
    <property type="entry name" value="CTDL_fold"/>
</dbReference>
<dbReference type="AlphaFoldDB" id="A0A8C3P8K2"/>
<evidence type="ECO:0000256" key="3">
    <source>
        <dbReference type="SAM" id="MobiDB-lite"/>
    </source>
</evidence>
<keyword evidence="4" id="KW-0472">Membrane</keyword>
<evidence type="ECO:0000256" key="1">
    <source>
        <dbReference type="ARBA" id="ARBA00004401"/>
    </source>
</evidence>
<feature type="compositionally biased region" description="Acidic residues" evidence="3">
    <location>
        <begin position="1"/>
        <end position="10"/>
    </location>
</feature>
<reference evidence="6" key="1">
    <citation type="submission" date="2025-08" db="UniProtKB">
        <authorList>
            <consortium name="Ensembl"/>
        </authorList>
    </citation>
    <scope>IDENTIFICATION</scope>
</reference>
<dbReference type="SUPFAM" id="SSF56436">
    <property type="entry name" value="C-type lectin-like"/>
    <property type="match status" value="1"/>
</dbReference>
<evidence type="ECO:0000313" key="6">
    <source>
        <dbReference type="Ensembl" id="ENSCPBP00000023842.1"/>
    </source>
</evidence>
<keyword evidence="4" id="KW-0812">Transmembrane</keyword>
<feature type="compositionally biased region" description="Polar residues" evidence="3">
    <location>
        <begin position="25"/>
        <end position="36"/>
    </location>
</feature>
<dbReference type="InterPro" id="IPR016186">
    <property type="entry name" value="C-type_lectin-like/link_sf"/>
</dbReference>
<dbReference type="GeneTree" id="ENSGT00940000155319"/>
<evidence type="ECO:0000256" key="4">
    <source>
        <dbReference type="SAM" id="Phobius"/>
    </source>
</evidence>
<dbReference type="SMART" id="SM00034">
    <property type="entry name" value="CLECT"/>
    <property type="match status" value="1"/>
</dbReference>
<dbReference type="PANTHER" id="PTHR45710">
    <property type="entry name" value="C-TYPE LECTIN DOMAIN-CONTAINING PROTEIN 180"/>
    <property type="match status" value="1"/>
</dbReference>
<proteinExistence type="predicted"/>
<accession>A0A8C3P8K2</accession>
<keyword evidence="2" id="KW-0430">Lectin</keyword>
<dbReference type="CDD" id="cd03593">
    <property type="entry name" value="CLECT_NK_receptors_like"/>
    <property type="match status" value="1"/>
</dbReference>
<protein>
    <recommendedName>
        <fullName evidence="5">C-type lectin domain-containing protein</fullName>
    </recommendedName>
</protein>
<sequence length="263" mass="28822">MSLSEIEETWNESSPAETPEPDLGSQETPLKPNRTTHVPIPPQGEESCTICLTGLLSGLEPRARRWAVPSVVLNLILSITIIITIIIFTIALSAKKSEPCSACAACPDSWIKYLGKCYYFSQAEGNWTNSQSNCSALGASLAVIDTQQEMVFLMRYKGDYDHWIGLWREPDQPWMWTNGTEFNNCQALWNIKEIYQLVGGAPQWNSGGSGQSMLYTDGPTQINPVLPAAYPKSPALSQQSPGQYSQSIRPTALSDATGDSGDL</sequence>